<feature type="domain" description="Response regulatory" evidence="9">
    <location>
        <begin position="926"/>
        <end position="1041"/>
    </location>
</feature>
<feature type="domain" description="Histidine kinase" evidence="8">
    <location>
        <begin position="687"/>
        <end position="906"/>
    </location>
</feature>
<dbReference type="GO" id="GO:0000155">
    <property type="term" value="F:phosphorelay sensor kinase activity"/>
    <property type="evidence" value="ECO:0007669"/>
    <property type="project" value="InterPro"/>
</dbReference>
<evidence type="ECO:0000256" key="7">
    <source>
        <dbReference type="PROSITE-ProRule" id="PRU00169"/>
    </source>
</evidence>
<dbReference type="Gene3D" id="3.30.565.10">
    <property type="entry name" value="Histidine kinase-like ATPase, C-terminal domain"/>
    <property type="match status" value="1"/>
</dbReference>
<evidence type="ECO:0000256" key="3">
    <source>
        <dbReference type="ARBA" id="ARBA00022553"/>
    </source>
</evidence>
<dbReference type="Proteomes" id="UP000056905">
    <property type="component" value="Chromosome"/>
</dbReference>
<dbReference type="InterPro" id="IPR001610">
    <property type="entry name" value="PAC"/>
</dbReference>
<keyword evidence="5" id="KW-0418">Kinase</keyword>
<dbReference type="SMART" id="SM00086">
    <property type="entry name" value="PAC"/>
    <property type="match status" value="4"/>
</dbReference>
<dbReference type="InterPro" id="IPR036097">
    <property type="entry name" value="HisK_dim/P_sf"/>
</dbReference>
<dbReference type="Pfam" id="PF00072">
    <property type="entry name" value="Response_reg"/>
    <property type="match status" value="1"/>
</dbReference>
<keyword evidence="13" id="KW-1185">Reference proteome</keyword>
<evidence type="ECO:0000259" key="11">
    <source>
        <dbReference type="PROSITE" id="PS50113"/>
    </source>
</evidence>
<dbReference type="SUPFAM" id="SSF47384">
    <property type="entry name" value="Homodimeric domain of signal transducing histidine kinase"/>
    <property type="match status" value="1"/>
</dbReference>
<evidence type="ECO:0000256" key="4">
    <source>
        <dbReference type="ARBA" id="ARBA00022679"/>
    </source>
</evidence>
<keyword evidence="3 7" id="KW-0597">Phosphoprotein</keyword>
<keyword evidence="4" id="KW-0808">Transferase</keyword>
<evidence type="ECO:0000259" key="8">
    <source>
        <dbReference type="PROSITE" id="PS50109"/>
    </source>
</evidence>
<dbReference type="InterPro" id="IPR013655">
    <property type="entry name" value="PAS_fold_3"/>
</dbReference>
<dbReference type="Gene3D" id="2.10.70.100">
    <property type="match status" value="1"/>
</dbReference>
<dbReference type="InterPro" id="IPR005467">
    <property type="entry name" value="His_kinase_dom"/>
</dbReference>
<comment type="catalytic activity">
    <reaction evidence="1">
        <text>ATP + protein L-histidine = ADP + protein N-phospho-L-histidine.</text>
        <dbReference type="EC" id="2.7.13.3"/>
    </reaction>
</comment>
<evidence type="ECO:0000259" key="9">
    <source>
        <dbReference type="PROSITE" id="PS50110"/>
    </source>
</evidence>
<name>A0A0P0P1E4_9CAUL</name>
<dbReference type="KEGG" id="chq:AQ619_12650"/>
<reference evidence="12 13" key="1">
    <citation type="submission" date="2015-10" db="EMBL/GenBank/DDBJ databases">
        <title>Conservation of the essential genome among Caulobacter and Brevundimonas species.</title>
        <authorList>
            <person name="Scott D."/>
            <person name="Ely B."/>
        </authorList>
    </citation>
    <scope>NUCLEOTIDE SEQUENCE [LARGE SCALE GENOMIC DNA]</scope>
    <source>
        <strain evidence="12 13">CB4</strain>
    </source>
</reference>
<feature type="domain" description="PAC" evidence="11">
    <location>
        <begin position="617"/>
        <end position="669"/>
    </location>
</feature>
<dbReference type="PROSITE" id="PS50109">
    <property type="entry name" value="HIS_KIN"/>
    <property type="match status" value="1"/>
</dbReference>
<dbReference type="SUPFAM" id="SSF55785">
    <property type="entry name" value="PYP-like sensor domain (PAS domain)"/>
    <property type="match status" value="4"/>
</dbReference>
<dbReference type="PRINTS" id="PR00344">
    <property type="entry name" value="BCTRLSENSOR"/>
</dbReference>
<dbReference type="NCBIfam" id="TIGR00229">
    <property type="entry name" value="sensory_box"/>
    <property type="match status" value="3"/>
</dbReference>
<dbReference type="InterPro" id="IPR000700">
    <property type="entry name" value="PAS-assoc_C"/>
</dbReference>
<dbReference type="SMART" id="SM00448">
    <property type="entry name" value="REC"/>
    <property type="match status" value="1"/>
</dbReference>
<evidence type="ECO:0000256" key="1">
    <source>
        <dbReference type="ARBA" id="ARBA00000085"/>
    </source>
</evidence>
<feature type="domain" description="PAC" evidence="11">
    <location>
        <begin position="216"/>
        <end position="268"/>
    </location>
</feature>
<dbReference type="CDD" id="cd17546">
    <property type="entry name" value="REC_hyHK_CKI1_RcsC-like"/>
    <property type="match status" value="1"/>
</dbReference>
<accession>A0A0P0P1E4</accession>
<dbReference type="Gene3D" id="3.30.450.20">
    <property type="entry name" value="PAS domain"/>
    <property type="match status" value="4"/>
</dbReference>
<gene>
    <name evidence="12" type="ORF">AQ619_12650</name>
</gene>
<dbReference type="FunFam" id="3.30.565.10:FF:000010">
    <property type="entry name" value="Sensor histidine kinase RcsC"/>
    <property type="match status" value="1"/>
</dbReference>
<dbReference type="InterPro" id="IPR011006">
    <property type="entry name" value="CheY-like_superfamily"/>
</dbReference>
<proteinExistence type="predicted"/>
<dbReference type="GO" id="GO:0009927">
    <property type="term" value="F:histidine phosphotransfer kinase activity"/>
    <property type="evidence" value="ECO:0007669"/>
    <property type="project" value="TreeGrafter"/>
</dbReference>
<dbReference type="CDD" id="cd00130">
    <property type="entry name" value="PAS"/>
    <property type="match status" value="4"/>
</dbReference>
<dbReference type="SUPFAM" id="SSF55874">
    <property type="entry name" value="ATPase domain of HSP90 chaperone/DNA topoisomerase II/histidine kinase"/>
    <property type="match status" value="1"/>
</dbReference>
<feature type="domain" description="PAS" evidence="10">
    <location>
        <begin position="576"/>
        <end position="611"/>
    </location>
</feature>
<dbReference type="InterPro" id="IPR036890">
    <property type="entry name" value="HATPase_C_sf"/>
</dbReference>
<evidence type="ECO:0000256" key="6">
    <source>
        <dbReference type="ARBA" id="ARBA00023012"/>
    </source>
</evidence>
<dbReference type="InterPro" id="IPR035965">
    <property type="entry name" value="PAS-like_dom_sf"/>
</dbReference>
<sequence>MTAERRIQTPGAKGDPRLTMVLRGVARILDQNIIGLAWPEESASVRDKALIARLKRTDGLLAMGLDADGTLVERAAAKSGSLTAAAIHDEQGVFLAALYAIDEVPRRSISSRAKAILTEVAASLGVLLAMRIAESRLNVAEIQLTSAERLLGVGKWSYDLESGVWEGSPAIHRLHGSDPAKPVEDLSSLYSQIHPDDIAVIEAAINQVAILPDKVISCDYRVRRADGEVRYLTSSLAGQTSSTGELIRVSGVAQDMTDSRAMREKLALSEAHYRRIAENSNDMIVVCGPDGIISYVSMACERVLGFAIEDLKGRNLLHLVHPDDQSRTVSQFAPLLSGQIKNDELVAEYRMVRKDGEVIWIETHPRVLRDPVSNKIVELVHAIRDITARKRAEQALAERDEQFRLLIEGSRDIIMRLAPNGRTLAVSPVVQDILGFEPEDLVGHYTSEFMHPEDVPRLAEYYARLAAEPGVRLEPVESRIRNQTGDYRVMESRPFAVWDSRTGKLKEFIDVSRDITERKAFESALTLAHEETRQALLEAEASERRYRILADGARDLTLQFGVDGVIRYASPSAINLGYRPDELVGRRMFEFVHPDDLAASISTAQSHFQNTGAKPTGHGESRVRTKAGDYVWLEGSPSLVKDDSGQTVLVNSTFRDVSERREMEENLIRARHQAEAAAAAKAEFLANMSHELRTPLTSVIGYSQQIQGEQELSDRVRLAADRIAAGGRTLLSTINDILDFSKIEAGEIQILSEATAVGPIITETLDLLQGQAVQKGLDLRGDGLDALPPFVLCDAKRIRQVLVNLVGNAIKFTQTGQVSLVATHDLQTGRLRLAVTDSGIGISPEQISRLFLRFSQVDGSISRRFGGTGLGLAICRGLVEAMGGEIGVDSVEGQGSTFWFELPAPACDASRLSEEAETPVLPTGLKVLVVDDQRRIAEVISLMLQPLGMAVDAVAGGHEAIIAADAQPYDLILMDWHMPGLSGVNTAQAIRSGNGPNRFSPMVLCSADAAALPDSQAGLFEGRLLKPISTNSLLGAISAALDPEPFAAMRSA</sequence>
<dbReference type="Pfam" id="PF02518">
    <property type="entry name" value="HATPase_c"/>
    <property type="match status" value="1"/>
</dbReference>
<evidence type="ECO:0000256" key="5">
    <source>
        <dbReference type="ARBA" id="ARBA00022777"/>
    </source>
</evidence>
<dbReference type="OrthoDB" id="9801651at2"/>
<evidence type="ECO:0000256" key="2">
    <source>
        <dbReference type="ARBA" id="ARBA00012438"/>
    </source>
</evidence>
<dbReference type="RefSeq" id="WP_062148119.1">
    <property type="nucleotide sequence ID" value="NZ_CP013002.1"/>
</dbReference>
<dbReference type="CDD" id="cd00082">
    <property type="entry name" value="HisKA"/>
    <property type="match status" value="1"/>
</dbReference>
<dbReference type="SMART" id="SM00387">
    <property type="entry name" value="HATPase_c"/>
    <property type="match status" value="1"/>
</dbReference>
<dbReference type="AlphaFoldDB" id="A0A0P0P1E4"/>
<dbReference type="PANTHER" id="PTHR43047">
    <property type="entry name" value="TWO-COMPONENT HISTIDINE PROTEIN KINASE"/>
    <property type="match status" value="1"/>
</dbReference>
<dbReference type="SMART" id="SM00091">
    <property type="entry name" value="PAS"/>
    <property type="match status" value="4"/>
</dbReference>
<feature type="modified residue" description="4-aspartylphosphate" evidence="7">
    <location>
        <position position="975"/>
    </location>
</feature>
<dbReference type="CDD" id="cd16922">
    <property type="entry name" value="HATPase_EvgS-ArcB-TorS-like"/>
    <property type="match status" value="1"/>
</dbReference>
<dbReference type="PROSITE" id="PS50110">
    <property type="entry name" value="RESPONSE_REGULATORY"/>
    <property type="match status" value="1"/>
</dbReference>
<dbReference type="Pfam" id="PF00512">
    <property type="entry name" value="HisKA"/>
    <property type="match status" value="1"/>
</dbReference>
<dbReference type="EMBL" id="CP013002">
    <property type="protein sequence ID" value="ALL14118.1"/>
    <property type="molecule type" value="Genomic_DNA"/>
</dbReference>
<dbReference type="InterPro" id="IPR004358">
    <property type="entry name" value="Sig_transdc_His_kin-like_C"/>
</dbReference>
<evidence type="ECO:0000259" key="10">
    <source>
        <dbReference type="PROSITE" id="PS50112"/>
    </source>
</evidence>
<dbReference type="PROSITE" id="PS50113">
    <property type="entry name" value="PAC"/>
    <property type="match status" value="4"/>
</dbReference>
<dbReference type="STRING" id="69395.AQ619_12650"/>
<dbReference type="InterPro" id="IPR000014">
    <property type="entry name" value="PAS"/>
</dbReference>
<evidence type="ECO:0000313" key="13">
    <source>
        <dbReference type="Proteomes" id="UP000056905"/>
    </source>
</evidence>
<feature type="domain" description="PAS" evidence="10">
    <location>
        <begin position="399"/>
        <end position="469"/>
    </location>
</feature>
<dbReference type="GO" id="GO:0005886">
    <property type="term" value="C:plasma membrane"/>
    <property type="evidence" value="ECO:0007669"/>
    <property type="project" value="TreeGrafter"/>
</dbReference>
<dbReference type="InterPro" id="IPR001789">
    <property type="entry name" value="Sig_transdc_resp-reg_receiver"/>
</dbReference>
<dbReference type="Gene3D" id="3.40.50.2300">
    <property type="match status" value="1"/>
</dbReference>
<feature type="domain" description="PAC" evidence="11">
    <location>
        <begin position="474"/>
        <end position="527"/>
    </location>
</feature>
<organism evidence="12 13">
    <name type="scientific">Caulobacter henricii</name>
    <dbReference type="NCBI Taxonomy" id="69395"/>
    <lineage>
        <taxon>Bacteria</taxon>
        <taxon>Pseudomonadati</taxon>
        <taxon>Pseudomonadota</taxon>
        <taxon>Alphaproteobacteria</taxon>
        <taxon>Caulobacterales</taxon>
        <taxon>Caulobacteraceae</taxon>
        <taxon>Caulobacter</taxon>
    </lineage>
</organism>
<dbReference type="SMART" id="SM00388">
    <property type="entry name" value="HisKA"/>
    <property type="match status" value="1"/>
</dbReference>
<feature type="domain" description="PAS" evidence="10">
    <location>
        <begin position="269"/>
        <end position="339"/>
    </location>
</feature>
<dbReference type="PROSITE" id="PS50112">
    <property type="entry name" value="PAS"/>
    <property type="match status" value="3"/>
</dbReference>
<protein>
    <recommendedName>
        <fullName evidence="2">histidine kinase</fullName>
        <ecNumber evidence="2">2.7.13.3</ecNumber>
    </recommendedName>
</protein>
<dbReference type="Gene3D" id="1.10.287.130">
    <property type="match status" value="1"/>
</dbReference>
<dbReference type="Pfam" id="PF08447">
    <property type="entry name" value="PAS_3"/>
    <property type="match status" value="4"/>
</dbReference>
<evidence type="ECO:0000313" key="12">
    <source>
        <dbReference type="EMBL" id="ALL14118.1"/>
    </source>
</evidence>
<dbReference type="InterPro" id="IPR003594">
    <property type="entry name" value="HATPase_dom"/>
</dbReference>
<dbReference type="PANTHER" id="PTHR43047:SF72">
    <property type="entry name" value="OSMOSENSING HISTIDINE PROTEIN KINASE SLN1"/>
    <property type="match status" value="1"/>
</dbReference>
<feature type="domain" description="PAC" evidence="11">
    <location>
        <begin position="345"/>
        <end position="398"/>
    </location>
</feature>
<keyword evidence="6" id="KW-0902">Two-component regulatory system</keyword>
<dbReference type="EC" id="2.7.13.3" evidence="2"/>
<dbReference type="SUPFAM" id="SSF52172">
    <property type="entry name" value="CheY-like"/>
    <property type="match status" value="1"/>
</dbReference>
<dbReference type="InterPro" id="IPR003661">
    <property type="entry name" value="HisK_dim/P_dom"/>
</dbReference>